<dbReference type="WBParaSite" id="L893_g27695.t1">
    <property type="protein sequence ID" value="L893_g27695.t1"/>
    <property type="gene ID" value="L893_g27695"/>
</dbReference>
<dbReference type="InterPro" id="IPR000668">
    <property type="entry name" value="Peptidase_C1A_C"/>
</dbReference>
<dbReference type="Proteomes" id="UP000095287">
    <property type="component" value="Unplaced"/>
</dbReference>
<dbReference type="GO" id="GO:0008234">
    <property type="term" value="F:cysteine-type peptidase activity"/>
    <property type="evidence" value="ECO:0007669"/>
    <property type="project" value="InterPro"/>
</dbReference>
<name>A0A1I7ZLP6_9BILA</name>
<reference evidence="4" key="1">
    <citation type="submission" date="2016-11" db="UniProtKB">
        <authorList>
            <consortium name="WormBaseParasite"/>
        </authorList>
    </citation>
    <scope>IDENTIFICATION</scope>
</reference>
<accession>A0A1I7ZLP6</accession>
<dbReference type="Pfam" id="PF00112">
    <property type="entry name" value="Peptidase_C1"/>
    <property type="match status" value="1"/>
</dbReference>
<dbReference type="SUPFAM" id="SSF54001">
    <property type="entry name" value="Cysteine proteinases"/>
    <property type="match status" value="1"/>
</dbReference>
<organism evidence="3 4">
    <name type="scientific">Steinernema glaseri</name>
    <dbReference type="NCBI Taxonomy" id="37863"/>
    <lineage>
        <taxon>Eukaryota</taxon>
        <taxon>Metazoa</taxon>
        <taxon>Ecdysozoa</taxon>
        <taxon>Nematoda</taxon>
        <taxon>Chromadorea</taxon>
        <taxon>Rhabditida</taxon>
        <taxon>Tylenchina</taxon>
        <taxon>Panagrolaimomorpha</taxon>
        <taxon>Strongyloidoidea</taxon>
        <taxon>Steinernematidae</taxon>
        <taxon>Steinernema</taxon>
    </lineage>
</organism>
<dbReference type="Gene3D" id="3.90.70.10">
    <property type="entry name" value="Cysteine proteinases"/>
    <property type="match status" value="1"/>
</dbReference>
<feature type="region of interest" description="Disordered" evidence="1">
    <location>
        <begin position="45"/>
        <end position="68"/>
    </location>
</feature>
<feature type="domain" description="Peptidase C1A papain C-terminal" evidence="2">
    <location>
        <begin position="4"/>
        <end position="53"/>
    </location>
</feature>
<evidence type="ECO:0000259" key="2">
    <source>
        <dbReference type="Pfam" id="PF00112"/>
    </source>
</evidence>
<keyword evidence="3" id="KW-1185">Reference proteome</keyword>
<evidence type="ECO:0000313" key="4">
    <source>
        <dbReference type="WBParaSite" id="L893_g27695.t1"/>
    </source>
</evidence>
<dbReference type="InterPro" id="IPR025660">
    <property type="entry name" value="Pept_his_AS"/>
</dbReference>
<feature type="compositionally biased region" description="Low complexity" evidence="1">
    <location>
        <begin position="57"/>
        <end position="68"/>
    </location>
</feature>
<evidence type="ECO:0000256" key="1">
    <source>
        <dbReference type="SAM" id="MobiDB-lite"/>
    </source>
</evidence>
<proteinExistence type="predicted"/>
<sequence>MYHYEDGTGVIITKESTNRICKELNHEVLILGYGRKEGKDYWIVRESKGPDVGPPATSSSRRGGTSTE</sequence>
<dbReference type="InterPro" id="IPR038765">
    <property type="entry name" value="Papain-like_cys_pep_sf"/>
</dbReference>
<dbReference type="PROSITE" id="PS00639">
    <property type="entry name" value="THIOL_PROTEASE_HIS"/>
    <property type="match status" value="1"/>
</dbReference>
<evidence type="ECO:0000313" key="3">
    <source>
        <dbReference type="Proteomes" id="UP000095287"/>
    </source>
</evidence>
<protein>
    <submittedName>
        <fullName evidence="4">Pept_C1 domain-containing protein</fullName>
    </submittedName>
</protein>
<dbReference type="GO" id="GO:0006508">
    <property type="term" value="P:proteolysis"/>
    <property type="evidence" value="ECO:0007669"/>
    <property type="project" value="InterPro"/>
</dbReference>
<dbReference type="AlphaFoldDB" id="A0A1I7ZLP6"/>